<evidence type="ECO:0000256" key="2">
    <source>
        <dbReference type="ARBA" id="ARBA00022670"/>
    </source>
</evidence>
<dbReference type="Pfam" id="PF01112">
    <property type="entry name" value="Asparaginase_2"/>
    <property type="match status" value="1"/>
</dbReference>
<gene>
    <name evidence="15" type="ORF">APLA_LOCUS15738</name>
    <name evidence="14" type="ORF">APLA_LOCUS3854</name>
</gene>
<reference evidence="16 17" key="1">
    <citation type="submission" date="2020-04" db="EMBL/GenBank/DDBJ databases">
        <authorList>
            <person name="Wallbank WR R."/>
            <person name="Pardo Diaz C."/>
            <person name="Kozak K."/>
            <person name="Martin S."/>
            <person name="Jiggins C."/>
            <person name="Moest M."/>
            <person name="Warren A I."/>
            <person name="Byers J.R.P. K."/>
            <person name="Montejo-Kovacevich G."/>
            <person name="Yen C E."/>
        </authorList>
    </citation>
    <scope>NUCLEOTIDE SEQUENCE [LARGE SCALE GENOMIC DNA]</scope>
</reference>
<dbReference type="GO" id="GO:0003948">
    <property type="term" value="F:N4-(beta-N-acetylglucosaminyl)-L-asparaginase activity"/>
    <property type="evidence" value="ECO:0007669"/>
    <property type="project" value="UniProtKB-EC"/>
</dbReference>
<evidence type="ECO:0000256" key="5">
    <source>
        <dbReference type="ARBA" id="ARBA00050421"/>
    </source>
</evidence>
<evidence type="ECO:0000313" key="16">
    <source>
        <dbReference type="Proteomes" id="UP000494106"/>
    </source>
</evidence>
<evidence type="ECO:0000256" key="12">
    <source>
        <dbReference type="PIRSR" id="PIRSR600246-2"/>
    </source>
</evidence>
<feature type="site" description="Cleavage; by autolysis" evidence="13">
    <location>
        <begin position="203"/>
        <end position="204"/>
    </location>
</feature>
<dbReference type="CDD" id="cd04513">
    <property type="entry name" value="Glycosylasparaginase"/>
    <property type="match status" value="1"/>
</dbReference>
<dbReference type="EMBL" id="CADEBC010000369">
    <property type="protein sequence ID" value="CAB3229186.1"/>
    <property type="molecule type" value="Genomic_DNA"/>
</dbReference>
<keyword evidence="3" id="KW-0378">Hydrolase</keyword>
<evidence type="ECO:0000256" key="10">
    <source>
        <dbReference type="ARBA" id="ARBA00080645"/>
    </source>
</evidence>
<protein>
    <recommendedName>
        <fullName evidence="7">N(4)-(beta-N-acetylglucosaminyl)-L-asparaginase</fullName>
        <ecNumber evidence="7">3.5.1.26</ecNumber>
    </recommendedName>
    <alternativeName>
        <fullName evidence="9">Aspartylglucosaminidase</fullName>
    </alternativeName>
    <alternativeName>
        <fullName evidence="8">Glycosylasparaginase</fullName>
    </alternativeName>
    <alternativeName>
        <fullName evidence="10">N4-(N-acetyl-beta-glucosaminyl)-L-asparagine amidase</fullName>
    </alternativeName>
</protein>
<evidence type="ECO:0000256" key="13">
    <source>
        <dbReference type="PIRSR" id="PIRSR600246-3"/>
    </source>
</evidence>
<dbReference type="InterPro" id="IPR029055">
    <property type="entry name" value="Ntn_hydrolases_N"/>
</dbReference>
<evidence type="ECO:0000313" key="14">
    <source>
        <dbReference type="EMBL" id="CAB3229186.1"/>
    </source>
</evidence>
<proteinExistence type="inferred from homology"/>
<evidence type="ECO:0000256" key="3">
    <source>
        <dbReference type="ARBA" id="ARBA00022801"/>
    </source>
</evidence>
<evidence type="ECO:0000313" key="17">
    <source>
        <dbReference type="Proteomes" id="UP000494256"/>
    </source>
</evidence>
<evidence type="ECO:0000256" key="4">
    <source>
        <dbReference type="ARBA" id="ARBA00022813"/>
    </source>
</evidence>
<evidence type="ECO:0000256" key="6">
    <source>
        <dbReference type="ARBA" id="ARBA00053295"/>
    </source>
</evidence>
<dbReference type="FunFam" id="3.60.20.30:FF:000003">
    <property type="entry name" value="N(4)-(Beta-N-acetylglucosaminyl)-L-asparaginase isoform X1"/>
    <property type="match status" value="1"/>
</dbReference>
<organism evidence="15 17">
    <name type="scientific">Arctia plantaginis</name>
    <name type="common">Wood tiger moth</name>
    <name type="synonym">Phalaena plantaginis</name>
    <dbReference type="NCBI Taxonomy" id="874455"/>
    <lineage>
        <taxon>Eukaryota</taxon>
        <taxon>Metazoa</taxon>
        <taxon>Ecdysozoa</taxon>
        <taxon>Arthropoda</taxon>
        <taxon>Hexapoda</taxon>
        <taxon>Insecta</taxon>
        <taxon>Pterygota</taxon>
        <taxon>Neoptera</taxon>
        <taxon>Endopterygota</taxon>
        <taxon>Lepidoptera</taxon>
        <taxon>Glossata</taxon>
        <taxon>Ditrysia</taxon>
        <taxon>Noctuoidea</taxon>
        <taxon>Erebidae</taxon>
        <taxon>Arctiinae</taxon>
        <taxon>Arctia</taxon>
    </lineage>
</organism>
<dbReference type="Proteomes" id="UP000494106">
    <property type="component" value="Unassembled WGS sequence"/>
</dbReference>
<evidence type="ECO:0000256" key="11">
    <source>
        <dbReference type="PIRSR" id="PIRSR600246-1"/>
    </source>
</evidence>
<keyword evidence="4" id="KW-0068">Autocatalytic cleavage</keyword>
<dbReference type="Gene3D" id="3.60.20.30">
    <property type="entry name" value="(Glycosyl)asparaginase"/>
    <property type="match status" value="1"/>
</dbReference>
<dbReference type="Proteomes" id="UP000494256">
    <property type="component" value="Unassembled WGS sequence"/>
</dbReference>
<comment type="similarity">
    <text evidence="1">Belongs to the Ntn-hydrolase family.</text>
</comment>
<feature type="binding site" evidence="12">
    <location>
        <begin position="232"/>
        <end position="235"/>
    </location>
    <ligand>
        <name>substrate</name>
    </ligand>
</feature>
<dbReference type="AlphaFoldDB" id="A0A8S1BAN5"/>
<evidence type="ECO:0000256" key="1">
    <source>
        <dbReference type="ARBA" id="ARBA00010872"/>
    </source>
</evidence>
<dbReference type="PANTHER" id="PTHR10188">
    <property type="entry name" value="L-ASPARAGINASE"/>
    <property type="match status" value="1"/>
</dbReference>
<keyword evidence="16" id="KW-1185">Reference proteome</keyword>
<dbReference type="GO" id="GO:0006508">
    <property type="term" value="P:proteolysis"/>
    <property type="evidence" value="ECO:0007669"/>
    <property type="project" value="UniProtKB-KW"/>
</dbReference>
<name>A0A8S1BAN5_ARCPL</name>
<dbReference type="OrthoDB" id="188713at2759"/>
<comment type="caution">
    <text evidence="15">The sequence shown here is derived from an EMBL/GenBank/DDBJ whole genome shotgun (WGS) entry which is preliminary data.</text>
</comment>
<feature type="binding site" evidence="12">
    <location>
        <begin position="255"/>
        <end position="258"/>
    </location>
    <ligand>
        <name>substrate</name>
    </ligand>
</feature>
<keyword evidence="2" id="KW-0645">Protease</keyword>
<evidence type="ECO:0000256" key="8">
    <source>
        <dbReference type="ARBA" id="ARBA00078726"/>
    </source>
</evidence>
<evidence type="ECO:0000256" key="9">
    <source>
        <dbReference type="ARBA" id="ARBA00079301"/>
    </source>
</evidence>
<evidence type="ECO:0000256" key="7">
    <source>
        <dbReference type="ARBA" id="ARBA00066729"/>
    </source>
</evidence>
<dbReference type="GO" id="GO:0005764">
    <property type="term" value="C:lysosome"/>
    <property type="evidence" value="ECO:0007669"/>
    <property type="project" value="TreeGrafter"/>
</dbReference>
<dbReference type="SUPFAM" id="SSF56235">
    <property type="entry name" value="N-terminal nucleophile aminohydrolases (Ntn hydrolases)"/>
    <property type="match status" value="1"/>
</dbReference>
<sequence length="340" mass="37012">MELVFKLFWIYYLTNLFVNSESNRPIVITTWQFHNASIKAWSILNDGGIALDAIEQGASVCEIQQCDGTVGYGGSPDENSETTLDALIMDGKTMNVGAVGALRRIKSAISVARHVLEHTTHSFLVGELATQFAVQMGFQEESLSTQESQEQYTKWHNQDNCQPNFWMAVKPDPTKQCGPYHEAKRFFKTDIPDVRIIDQYNHDTIGMVAVDQNGDVAAGTSSNGAKHKIPGRIGDSPIPGAGAYADNHVGGAAATGDGDVMLRFSPSFLAVEEMRRGASPTDAAKTAIKRIALHFPNYMGAVIALSKDGDYGAACHGMPSFPFIVQDKTRAAHELIIIKC</sequence>
<dbReference type="InterPro" id="IPR000246">
    <property type="entry name" value="Peptidase_T2"/>
</dbReference>
<dbReference type="EMBL" id="CADEBD010000494">
    <property type="protein sequence ID" value="CAB3256725.1"/>
    <property type="molecule type" value="Genomic_DNA"/>
</dbReference>
<comment type="catalytic activity">
    <reaction evidence="5">
        <text>N(4)-(beta-N-acetyl-D-glucosaminyl)-L-asparagine + H2O = N-acetyl-beta-D-glucosaminylamine + L-aspartate + H(+)</text>
        <dbReference type="Rhea" id="RHEA:11544"/>
        <dbReference type="ChEBI" id="CHEBI:15377"/>
        <dbReference type="ChEBI" id="CHEBI:15378"/>
        <dbReference type="ChEBI" id="CHEBI:15947"/>
        <dbReference type="ChEBI" id="CHEBI:29991"/>
        <dbReference type="ChEBI" id="CHEBI:58080"/>
        <dbReference type="EC" id="3.5.1.26"/>
    </reaction>
</comment>
<dbReference type="EC" id="3.5.1.26" evidence="7"/>
<dbReference type="PANTHER" id="PTHR10188:SF6">
    <property type="entry name" value="N(4)-(BETA-N-ACETYLGLUCOSAMINYL)-L-ASPARAGINASE"/>
    <property type="match status" value="1"/>
</dbReference>
<dbReference type="GO" id="GO:0008233">
    <property type="term" value="F:peptidase activity"/>
    <property type="evidence" value="ECO:0007669"/>
    <property type="project" value="UniProtKB-KW"/>
</dbReference>
<feature type="active site" description="Nucleophile" evidence="11">
    <location>
        <position position="204"/>
    </location>
</feature>
<comment type="function">
    <text evidence="6">Cleaves the GlcNAc-Asn bond which joins oligosaccharides to the peptide of asparagine-linked glycoproteins.</text>
</comment>
<evidence type="ECO:0000313" key="15">
    <source>
        <dbReference type="EMBL" id="CAB3256725.1"/>
    </source>
</evidence>
<accession>A0A8S1BAN5</accession>